<gene>
    <name evidence="2" type="ORF">PHATR_44092</name>
</gene>
<dbReference type="PaxDb" id="2850-Phatr44092"/>
<feature type="compositionally biased region" description="Polar residues" evidence="1">
    <location>
        <begin position="1"/>
        <end position="10"/>
    </location>
</feature>
<dbReference type="InParanoid" id="B5Y5B5"/>
<dbReference type="HOGENOM" id="CLU_1121924_0_0_1"/>
<organism evidence="2 3">
    <name type="scientific">Phaeodactylum tricornutum (strain CCAP 1055/1)</name>
    <dbReference type="NCBI Taxonomy" id="556484"/>
    <lineage>
        <taxon>Eukaryota</taxon>
        <taxon>Sar</taxon>
        <taxon>Stramenopiles</taxon>
        <taxon>Ochrophyta</taxon>
        <taxon>Bacillariophyta</taxon>
        <taxon>Bacillariophyceae</taxon>
        <taxon>Bacillariophycidae</taxon>
        <taxon>Naviculales</taxon>
        <taxon>Phaeodactylaceae</taxon>
        <taxon>Phaeodactylum</taxon>
    </lineage>
</organism>
<dbReference type="EMBL" id="CP001142">
    <property type="protein sequence ID" value="ACI65627.1"/>
    <property type="molecule type" value="Genomic_DNA"/>
</dbReference>
<reference evidence="3" key="2">
    <citation type="submission" date="2008-08" db="EMBL/GenBank/DDBJ databases">
        <authorList>
            <consortium name="Diatom Consortium"/>
            <person name="Grigoriev I."/>
            <person name="Grimwood J."/>
            <person name="Kuo A."/>
            <person name="Otillar R.P."/>
            <person name="Salamov A."/>
            <person name="Detter J.C."/>
            <person name="Lindquist E."/>
            <person name="Shapiro H."/>
            <person name="Lucas S."/>
            <person name="Glavina del Rio T."/>
            <person name="Pitluck S."/>
            <person name="Rokhsar D."/>
            <person name="Bowler C."/>
        </authorList>
    </citation>
    <scope>GENOME REANNOTATION</scope>
    <source>
        <strain evidence="3">CCAP 1055/1</strain>
    </source>
</reference>
<dbReference type="AlphaFoldDB" id="B5Y5B5"/>
<dbReference type="Proteomes" id="UP000000759">
    <property type="component" value="Chromosome 3"/>
</dbReference>
<sequence length="248" mass="28432">MATEMLQNENLMKDPTHKEHEKKEFEYEIFQGKLLTEGTGTSLPADTQLCVMHTKAFPLAEDEVLEVMDTHGKPYADGIHFKAHRTLFGKTSIVLHDKSHEPIAMCQQMLLAPTPAYTIYGRKPLLDGYTGGMIQAEKVRFFPWYQVSEVDLSNRRVLIMKWNGLCFMPFLSATGNDCQHTIEDGRGFGILVGRIEKKNEFLPHDETVRFQWNISFHPEADPAMMLCIAAVLDNFFYRAHIQRKVDHA</sequence>
<feature type="compositionally biased region" description="Basic and acidic residues" evidence="1">
    <location>
        <begin position="11"/>
        <end position="22"/>
    </location>
</feature>
<name>B5Y5B5_PHATC</name>
<accession>B5Y5B5</accession>
<dbReference type="GeneID" id="7203862"/>
<evidence type="ECO:0000256" key="1">
    <source>
        <dbReference type="SAM" id="MobiDB-lite"/>
    </source>
</evidence>
<dbReference type="RefSeq" id="XP_002186157.1">
    <property type="nucleotide sequence ID" value="XM_002186121.1"/>
</dbReference>
<evidence type="ECO:0000313" key="3">
    <source>
        <dbReference type="Proteomes" id="UP000000759"/>
    </source>
</evidence>
<evidence type="ECO:0000313" key="2">
    <source>
        <dbReference type="EMBL" id="ACI65627.1"/>
    </source>
</evidence>
<dbReference type="KEGG" id="pti:PHATR_44092"/>
<evidence type="ECO:0008006" key="4">
    <source>
        <dbReference type="Google" id="ProtNLM"/>
    </source>
</evidence>
<keyword evidence="3" id="KW-1185">Reference proteome</keyword>
<reference evidence="2 3" key="1">
    <citation type="journal article" date="2008" name="Nature">
        <title>The Phaeodactylum genome reveals the evolutionary history of diatom genomes.</title>
        <authorList>
            <person name="Bowler C."/>
            <person name="Allen A.E."/>
            <person name="Badger J.H."/>
            <person name="Grimwood J."/>
            <person name="Jabbari K."/>
            <person name="Kuo A."/>
            <person name="Maheswari U."/>
            <person name="Martens C."/>
            <person name="Maumus F."/>
            <person name="Otillar R.P."/>
            <person name="Rayko E."/>
            <person name="Salamov A."/>
            <person name="Vandepoele K."/>
            <person name="Beszteri B."/>
            <person name="Gruber A."/>
            <person name="Heijde M."/>
            <person name="Katinka M."/>
            <person name="Mock T."/>
            <person name="Valentin K."/>
            <person name="Verret F."/>
            <person name="Berges J.A."/>
            <person name="Brownlee C."/>
            <person name="Cadoret J.P."/>
            <person name="Chiovitti A."/>
            <person name="Choi C.J."/>
            <person name="Coesel S."/>
            <person name="De Martino A."/>
            <person name="Detter J.C."/>
            <person name="Durkin C."/>
            <person name="Falciatore A."/>
            <person name="Fournet J."/>
            <person name="Haruta M."/>
            <person name="Huysman M.J."/>
            <person name="Jenkins B.D."/>
            <person name="Jiroutova K."/>
            <person name="Jorgensen R.E."/>
            <person name="Joubert Y."/>
            <person name="Kaplan A."/>
            <person name="Kroger N."/>
            <person name="Kroth P.G."/>
            <person name="La Roche J."/>
            <person name="Lindquist E."/>
            <person name="Lommer M."/>
            <person name="Martin-Jezequel V."/>
            <person name="Lopez P.J."/>
            <person name="Lucas S."/>
            <person name="Mangogna M."/>
            <person name="McGinnis K."/>
            <person name="Medlin L.K."/>
            <person name="Montsant A."/>
            <person name="Oudot-Le Secq M.P."/>
            <person name="Napoli C."/>
            <person name="Obornik M."/>
            <person name="Parker M.S."/>
            <person name="Petit J.L."/>
            <person name="Porcel B.M."/>
            <person name="Poulsen N."/>
            <person name="Robison M."/>
            <person name="Rychlewski L."/>
            <person name="Rynearson T.A."/>
            <person name="Schmutz J."/>
            <person name="Shapiro H."/>
            <person name="Siaut M."/>
            <person name="Stanley M."/>
            <person name="Sussman M.R."/>
            <person name="Taylor A.R."/>
            <person name="Vardi A."/>
            <person name="von Dassow P."/>
            <person name="Vyverman W."/>
            <person name="Willis A."/>
            <person name="Wyrwicz L.S."/>
            <person name="Rokhsar D.S."/>
            <person name="Weissenbach J."/>
            <person name="Armbrust E.V."/>
            <person name="Green B.R."/>
            <person name="Van de Peer Y."/>
            <person name="Grigoriev I.V."/>
        </authorList>
    </citation>
    <scope>NUCLEOTIDE SEQUENCE [LARGE SCALE GENOMIC DNA]</scope>
    <source>
        <strain evidence="2 3">CCAP 1055/1</strain>
    </source>
</reference>
<protein>
    <recommendedName>
        <fullName evidence="4">Phospholipid scramblase</fullName>
    </recommendedName>
</protein>
<feature type="region of interest" description="Disordered" evidence="1">
    <location>
        <begin position="1"/>
        <end position="22"/>
    </location>
</feature>
<proteinExistence type="predicted"/>